<dbReference type="InterPro" id="IPR000725">
    <property type="entry name" value="Olfact_rcpt"/>
</dbReference>
<feature type="transmembrane region" description="Helical" evidence="12">
    <location>
        <begin position="42"/>
        <end position="65"/>
    </location>
</feature>
<gene>
    <name evidence="14" type="primary">Olf3_3</name>
    <name evidence="14" type="ORF">GTO96_0012681</name>
</gene>
<proteinExistence type="inferred from homology"/>
<evidence type="ECO:0000256" key="3">
    <source>
        <dbReference type="ARBA" id="ARBA00022606"/>
    </source>
</evidence>
<evidence type="ECO:0000256" key="11">
    <source>
        <dbReference type="RuleBase" id="RU000688"/>
    </source>
</evidence>
<evidence type="ECO:0000256" key="6">
    <source>
        <dbReference type="ARBA" id="ARBA00022989"/>
    </source>
</evidence>
<evidence type="ECO:0000256" key="2">
    <source>
        <dbReference type="ARBA" id="ARBA00022475"/>
    </source>
</evidence>
<evidence type="ECO:0000256" key="1">
    <source>
        <dbReference type="ARBA" id="ARBA00004651"/>
    </source>
</evidence>
<sequence>MLFLFFCFLQYDLTNMQMNGSKAASFTQFELVGIPGLLDYKMFLFVGFLILLLITITANLLILFLVSLDHRLQTPMYFFLCNLSLIDMLTATSIIPKLLAVLSGYDNTISFAACFGQMYFIISFTSTENCLVAAMAYDRYIAVVKPLHYNVIINLKKCIVIITTVWTVGFLIPSVFIKIASELPYCASNQIMHCFCNYPAVISLACANITEHTYGAFGFALFVNYVPLSFVVWTYVKIIKSVIKLKTKESRRKAFSMCSSHVTVVIMYYISASFLLKTDGLSYDACILIGGLNYFLMPMVNPMIYSLRNEQMKAAAQRYLQLKAVFSYNTKN</sequence>
<protein>
    <recommendedName>
        <fullName evidence="12">Olfactory receptor</fullName>
    </recommendedName>
</protein>
<name>A0A8X7WW06_POLSE</name>
<comment type="caution">
    <text evidence="14">The sequence shown here is derived from an EMBL/GenBank/DDBJ whole genome shotgun (WGS) entry which is preliminary data.</text>
</comment>
<keyword evidence="5 12" id="KW-0552">Olfaction</keyword>
<reference evidence="14 15" key="1">
    <citation type="journal article" date="2021" name="Cell">
        <title>Tracing the genetic footprints of vertebrate landing in non-teleost ray-finned fishes.</title>
        <authorList>
            <person name="Bi X."/>
            <person name="Wang K."/>
            <person name="Yang L."/>
            <person name="Pan H."/>
            <person name="Jiang H."/>
            <person name="Wei Q."/>
            <person name="Fang M."/>
            <person name="Yu H."/>
            <person name="Zhu C."/>
            <person name="Cai Y."/>
            <person name="He Y."/>
            <person name="Gan X."/>
            <person name="Zeng H."/>
            <person name="Yu D."/>
            <person name="Zhu Y."/>
            <person name="Jiang H."/>
            <person name="Qiu Q."/>
            <person name="Yang H."/>
            <person name="Zhang Y.E."/>
            <person name="Wang W."/>
            <person name="Zhu M."/>
            <person name="He S."/>
            <person name="Zhang G."/>
        </authorList>
    </citation>
    <scope>NUCLEOTIDE SEQUENCE [LARGE SCALE GENOMIC DNA]</scope>
    <source>
        <strain evidence="14">Bchr_013</strain>
    </source>
</reference>
<keyword evidence="10 11" id="KW-0807">Transducer</keyword>
<keyword evidence="9 11" id="KW-0675">Receptor</keyword>
<feature type="transmembrane region" description="Helical" evidence="12">
    <location>
        <begin position="158"/>
        <end position="180"/>
    </location>
</feature>
<dbReference type="PRINTS" id="PR00245">
    <property type="entry name" value="OLFACTORYR"/>
</dbReference>
<feature type="transmembrane region" description="Helical" evidence="12">
    <location>
        <begin position="119"/>
        <end position="137"/>
    </location>
</feature>
<feature type="transmembrane region" description="Helical" evidence="12">
    <location>
        <begin position="214"/>
        <end position="236"/>
    </location>
</feature>
<evidence type="ECO:0000256" key="9">
    <source>
        <dbReference type="ARBA" id="ARBA00023170"/>
    </source>
</evidence>
<dbReference type="PROSITE" id="PS50262">
    <property type="entry name" value="G_PROTEIN_RECEP_F1_2"/>
    <property type="match status" value="1"/>
</dbReference>
<keyword evidence="6 12" id="KW-1133">Transmembrane helix</keyword>
<comment type="similarity">
    <text evidence="11">Belongs to the G-protein coupled receptor 1 family.</text>
</comment>
<dbReference type="EMBL" id="JAATIS010008602">
    <property type="protein sequence ID" value="KAG2456561.1"/>
    <property type="molecule type" value="Genomic_DNA"/>
</dbReference>
<feature type="non-terminal residue" evidence="14">
    <location>
        <position position="332"/>
    </location>
</feature>
<evidence type="ECO:0000256" key="4">
    <source>
        <dbReference type="ARBA" id="ARBA00022692"/>
    </source>
</evidence>
<keyword evidence="8 12" id="KW-0472">Membrane</keyword>
<feature type="domain" description="G-protein coupled receptors family 1 profile" evidence="13">
    <location>
        <begin position="58"/>
        <end position="305"/>
    </location>
</feature>
<evidence type="ECO:0000256" key="12">
    <source>
        <dbReference type="RuleBase" id="RU363047"/>
    </source>
</evidence>
<feature type="non-terminal residue" evidence="14">
    <location>
        <position position="1"/>
    </location>
</feature>
<dbReference type="PANTHER" id="PTHR26453">
    <property type="entry name" value="OLFACTORY RECEPTOR"/>
    <property type="match status" value="1"/>
</dbReference>
<evidence type="ECO:0000256" key="10">
    <source>
        <dbReference type="ARBA" id="ARBA00023224"/>
    </source>
</evidence>
<evidence type="ECO:0000313" key="15">
    <source>
        <dbReference type="Proteomes" id="UP000886611"/>
    </source>
</evidence>
<evidence type="ECO:0000256" key="5">
    <source>
        <dbReference type="ARBA" id="ARBA00022725"/>
    </source>
</evidence>
<comment type="subcellular location">
    <subcellularLocation>
        <location evidence="1 12">Cell membrane</location>
        <topology evidence="1 12">Multi-pass membrane protein</topology>
    </subcellularLocation>
</comment>
<evidence type="ECO:0000256" key="8">
    <source>
        <dbReference type="ARBA" id="ARBA00023136"/>
    </source>
</evidence>
<keyword evidence="15" id="KW-1185">Reference proteome</keyword>
<dbReference type="SUPFAM" id="SSF81321">
    <property type="entry name" value="Family A G protein-coupled receptor-like"/>
    <property type="match status" value="1"/>
</dbReference>
<dbReference type="Gene3D" id="1.20.1070.10">
    <property type="entry name" value="Rhodopsin 7-helix transmembrane proteins"/>
    <property type="match status" value="1"/>
</dbReference>
<dbReference type="AlphaFoldDB" id="A0A8X7WW06"/>
<dbReference type="Pfam" id="PF13853">
    <property type="entry name" value="7tm_4"/>
    <property type="match status" value="1"/>
</dbReference>
<dbReference type="GO" id="GO:0004984">
    <property type="term" value="F:olfactory receptor activity"/>
    <property type="evidence" value="ECO:0007669"/>
    <property type="project" value="InterPro"/>
</dbReference>
<organism evidence="14 15">
    <name type="scientific">Polypterus senegalus</name>
    <name type="common">Senegal bichir</name>
    <dbReference type="NCBI Taxonomy" id="55291"/>
    <lineage>
        <taxon>Eukaryota</taxon>
        <taxon>Metazoa</taxon>
        <taxon>Chordata</taxon>
        <taxon>Craniata</taxon>
        <taxon>Vertebrata</taxon>
        <taxon>Euteleostomi</taxon>
        <taxon>Actinopterygii</taxon>
        <taxon>Polypteriformes</taxon>
        <taxon>Polypteridae</taxon>
        <taxon>Polypterus</taxon>
    </lineage>
</organism>
<dbReference type="GO" id="GO:0005886">
    <property type="term" value="C:plasma membrane"/>
    <property type="evidence" value="ECO:0007669"/>
    <property type="project" value="UniProtKB-SubCell"/>
</dbReference>
<accession>A0A8X7WW06</accession>
<dbReference type="PROSITE" id="PS00237">
    <property type="entry name" value="G_PROTEIN_RECEP_F1_1"/>
    <property type="match status" value="1"/>
</dbReference>
<evidence type="ECO:0000256" key="7">
    <source>
        <dbReference type="ARBA" id="ARBA00023040"/>
    </source>
</evidence>
<dbReference type="FunFam" id="1.20.1070.10:FF:000015">
    <property type="entry name" value="Olfactory receptor"/>
    <property type="match status" value="1"/>
</dbReference>
<dbReference type="InterPro" id="IPR000276">
    <property type="entry name" value="GPCR_Rhodpsn"/>
</dbReference>
<dbReference type="Proteomes" id="UP000886611">
    <property type="component" value="Unassembled WGS sequence"/>
</dbReference>
<keyword evidence="2 12" id="KW-1003">Cell membrane</keyword>
<evidence type="ECO:0000313" key="14">
    <source>
        <dbReference type="EMBL" id="KAG2456561.1"/>
    </source>
</evidence>
<evidence type="ECO:0000259" key="13">
    <source>
        <dbReference type="PROSITE" id="PS50262"/>
    </source>
</evidence>
<keyword evidence="7 11" id="KW-0297">G-protein coupled receptor</keyword>
<feature type="transmembrane region" description="Helical" evidence="12">
    <location>
        <begin position="77"/>
        <end position="99"/>
    </location>
</feature>
<feature type="transmembrane region" description="Helical" evidence="12">
    <location>
        <begin position="282"/>
        <end position="304"/>
    </location>
</feature>
<dbReference type="CDD" id="cd13954">
    <property type="entry name" value="7tmA_OR"/>
    <property type="match status" value="1"/>
</dbReference>
<keyword evidence="4 11" id="KW-0812">Transmembrane</keyword>
<dbReference type="GO" id="GO:0004930">
    <property type="term" value="F:G protein-coupled receptor activity"/>
    <property type="evidence" value="ECO:0007669"/>
    <property type="project" value="UniProtKB-KW"/>
</dbReference>
<dbReference type="PRINTS" id="PR00237">
    <property type="entry name" value="GPCRRHODOPSN"/>
</dbReference>
<keyword evidence="3 12" id="KW-0716">Sensory transduction</keyword>
<feature type="transmembrane region" description="Helical" evidence="12">
    <location>
        <begin position="257"/>
        <end position="276"/>
    </location>
</feature>
<dbReference type="InterPro" id="IPR017452">
    <property type="entry name" value="GPCR_Rhodpsn_7TM"/>
</dbReference>